<feature type="compositionally biased region" description="Acidic residues" evidence="1">
    <location>
        <begin position="33"/>
        <end position="44"/>
    </location>
</feature>
<sequence>MNYESIPTPPPSLKDLAKVDPPAPEVEISLTKEEEEEEGEDTIQDDNRASLAKKMYELQDRLDGTKTRLSILAPIKSCHNIKNSNNNTSNPDTTRFNKSNFSNVHRRPSNIGSGQGSSRNKSSTKTVITLVAFTNNTSFIVLNCH</sequence>
<evidence type="ECO:0000313" key="3">
    <source>
        <dbReference type="Proteomes" id="UP000607653"/>
    </source>
</evidence>
<keyword evidence="3" id="KW-1185">Reference proteome</keyword>
<organism evidence="2 3">
    <name type="scientific">Nelumbo nucifera</name>
    <name type="common">Sacred lotus</name>
    <dbReference type="NCBI Taxonomy" id="4432"/>
    <lineage>
        <taxon>Eukaryota</taxon>
        <taxon>Viridiplantae</taxon>
        <taxon>Streptophyta</taxon>
        <taxon>Embryophyta</taxon>
        <taxon>Tracheophyta</taxon>
        <taxon>Spermatophyta</taxon>
        <taxon>Magnoliopsida</taxon>
        <taxon>Proteales</taxon>
        <taxon>Nelumbonaceae</taxon>
        <taxon>Nelumbo</taxon>
    </lineage>
</organism>
<reference evidence="2 3" key="1">
    <citation type="journal article" date="2020" name="Mol. Biol. Evol.">
        <title>Distinct Expression and Methylation Patterns for Genes with Different Fates following a Single Whole-Genome Duplication in Flowering Plants.</title>
        <authorList>
            <person name="Shi T."/>
            <person name="Rahmani R.S."/>
            <person name="Gugger P.F."/>
            <person name="Wang M."/>
            <person name="Li H."/>
            <person name="Zhang Y."/>
            <person name="Li Z."/>
            <person name="Wang Q."/>
            <person name="Van de Peer Y."/>
            <person name="Marchal K."/>
            <person name="Chen J."/>
        </authorList>
    </citation>
    <scope>NUCLEOTIDE SEQUENCE [LARGE SCALE GENOMIC DNA]</scope>
    <source>
        <tissue evidence="2">Leaf</tissue>
    </source>
</reference>
<gene>
    <name evidence="2" type="ORF">HUJ06_007649</name>
</gene>
<feature type="compositionally biased region" description="Low complexity" evidence="1">
    <location>
        <begin position="82"/>
        <end position="94"/>
    </location>
</feature>
<protein>
    <submittedName>
        <fullName evidence="2">Uncharacterized protein</fullName>
    </submittedName>
</protein>
<dbReference type="AlphaFoldDB" id="A0A822Z643"/>
<accession>A0A822Z643</accession>
<feature type="region of interest" description="Disordered" evidence="1">
    <location>
        <begin position="82"/>
        <end position="123"/>
    </location>
</feature>
<name>A0A822Z643_NELNU</name>
<feature type="compositionally biased region" description="Polar residues" evidence="1">
    <location>
        <begin position="110"/>
        <end position="123"/>
    </location>
</feature>
<comment type="caution">
    <text evidence="2">The sequence shown here is derived from an EMBL/GenBank/DDBJ whole genome shotgun (WGS) entry which is preliminary data.</text>
</comment>
<dbReference type="EMBL" id="DUZY01000004">
    <property type="protein sequence ID" value="DAD37008.1"/>
    <property type="molecule type" value="Genomic_DNA"/>
</dbReference>
<proteinExistence type="predicted"/>
<feature type="region of interest" description="Disordered" evidence="1">
    <location>
        <begin position="1"/>
        <end position="49"/>
    </location>
</feature>
<evidence type="ECO:0000256" key="1">
    <source>
        <dbReference type="SAM" id="MobiDB-lite"/>
    </source>
</evidence>
<dbReference type="Proteomes" id="UP000607653">
    <property type="component" value="Unassembled WGS sequence"/>
</dbReference>
<evidence type="ECO:0000313" key="2">
    <source>
        <dbReference type="EMBL" id="DAD37008.1"/>
    </source>
</evidence>